<gene>
    <name evidence="1" type="ORF">BJ138DRAFT_734122</name>
</gene>
<proteinExistence type="predicted"/>
<evidence type="ECO:0000313" key="1">
    <source>
        <dbReference type="EMBL" id="KAH7912829.1"/>
    </source>
</evidence>
<name>A0ACB8AIS2_9AGAM</name>
<protein>
    <submittedName>
        <fullName evidence="1">Uncharacterized protein</fullName>
    </submittedName>
</protein>
<sequence>MCCLVVPLSPKFLCLLDSTMTALTFSCQILFSPCLLRFVCLVINLLLLPVLCPLVILFFPLLCLFCILPPLVDWVDGLGFGAS</sequence>
<organism evidence="1 2">
    <name type="scientific">Hygrophoropsis aurantiaca</name>
    <dbReference type="NCBI Taxonomy" id="72124"/>
    <lineage>
        <taxon>Eukaryota</taxon>
        <taxon>Fungi</taxon>
        <taxon>Dikarya</taxon>
        <taxon>Basidiomycota</taxon>
        <taxon>Agaricomycotina</taxon>
        <taxon>Agaricomycetes</taxon>
        <taxon>Agaricomycetidae</taxon>
        <taxon>Boletales</taxon>
        <taxon>Coniophorineae</taxon>
        <taxon>Hygrophoropsidaceae</taxon>
        <taxon>Hygrophoropsis</taxon>
    </lineage>
</organism>
<accession>A0ACB8AIS2</accession>
<reference evidence="1" key="1">
    <citation type="journal article" date="2021" name="New Phytol.">
        <title>Evolutionary innovations through gain and loss of genes in the ectomycorrhizal Boletales.</title>
        <authorList>
            <person name="Wu G."/>
            <person name="Miyauchi S."/>
            <person name="Morin E."/>
            <person name="Kuo A."/>
            <person name="Drula E."/>
            <person name="Varga T."/>
            <person name="Kohler A."/>
            <person name="Feng B."/>
            <person name="Cao Y."/>
            <person name="Lipzen A."/>
            <person name="Daum C."/>
            <person name="Hundley H."/>
            <person name="Pangilinan J."/>
            <person name="Johnson J."/>
            <person name="Barry K."/>
            <person name="LaButti K."/>
            <person name="Ng V."/>
            <person name="Ahrendt S."/>
            <person name="Min B."/>
            <person name="Choi I.G."/>
            <person name="Park H."/>
            <person name="Plett J.M."/>
            <person name="Magnuson J."/>
            <person name="Spatafora J.W."/>
            <person name="Nagy L.G."/>
            <person name="Henrissat B."/>
            <person name="Grigoriev I.V."/>
            <person name="Yang Z.L."/>
            <person name="Xu J."/>
            <person name="Martin F.M."/>
        </authorList>
    </citation>
    <scope>NUCLEOTIDE SEQUENCE</scope>
    <source>
        <strain evidence="1">ATCC 28755</strain>
    </source>
</reference>
<evidence type="ECO:0000313" key="2">
    <source>
        <dbReference type="Proteomes" id="UP000790377"/>
    </source>
</evidence>
<dbReference type="EMBL" id="MU267643">
    <property type="protein sequence ID" value="KAH7912829.1"/>
    <property type="molecule type" value="Genomic_DNA"/>
</dbReference>
<dbReference type="Proteomes" id="UP000790377">
    <property type="component" value="Unassembled WGS sequence"/>
</dbReference>
<keyword evidence="2" id="KW-1185">Reference proteome</keyword>
<comment type="caution">
    <text evidence="1">The sequence shown here is derived from an EMBL/GenBank/DDBJ whole genome shotgun (WGS) entry which is preliminary data.</text>
</comment>